<reference evidence="1" key="2">
    <citation type="journal article" date="2015" name="Data Brief">
        <title>Shoot transcriptome of the giant reed, Arundo donax.</title>
        <authorList>
            <person name="Barrero R.A."/>
            <person name="Guerrero F.D."/>
            <person name="Moolhuijzen P."/>
            <person name="Goolsby J.A."/>
            <person name="Tidwell J."/>
            <person name="Bellgard S.E."/>
            <person name="Bellgard M.I."/>
        </authorList>
    </citation>
    <scope>NUCLEOTIDE SEQUENCE</scope>
    <source>
        <tissue evidence="1">Shoot tissue taken approximately 20 cm above the soil surface</tissue>
    </source>
</reference>
<name>A0A0A9EVC8_ARUDO</name>
<evidence type="ECO:0000313" key="1">
    <source>
        <dbReference type="EMBL" id="JAE01841.1"/>
    </source>
</evidence>
<protein>
    <submittedName>
        <fullName evidence="1">Uncharacterized protein</fullName>
    </submittedName>
</protein>
<reference evidence="1" key="1">
    <citation type="submission" date="2014-09" db="EMBL/GenBank/DDBJ databases">
        <authorList>
            <person name="Magalhaes I.L.F."/>
            <person name="Oliveira U."/>
            <person name="Santos F.R."/>
            <person name="Vidigal T.H.D.A."/>
            <person name="Brescovit A.D."/>
            <person name="Santos A.J."/>
        </authorList>
    </citation>
    <scope>NUCLEOTIDE SEQUENCE</scope>
    <source>
        <tissue evidence="1">Shoot tissue taken approximately 20 cm above the soil surface</tissue>
    </source>
</reference>
<proteinExistence type="predicted"/>
<dbReference type="AlphaFoldDB" id="A0A0A9EVC8"/>
<organism evidence="1">
    <name type="scientific">Arundo donax</name>
    <name type="common">Giant reed</name>
    <name type="synonym">Donax arundinaceus</name>
    <dbReference type="NCBI Taxonomy" id="35708"/>
    <lineage>
        <taxon>Eukaryota</taxon>
        <taxon>Viridiplantae</taxon>
        <taxon>Streptophyta</taxon>
        <taxon>Embryophyta</taxon>
        <taxon>Tracheophyta</taxon>
        <taxon>Spermatophyta</taxon>
        <taxon>Magnoliopsida</taxon>
        <taxon>Liliopsida</taxon>
        <taxon>Poales</taxon>
        <taxon>Poaceae</taxon>
        <taxon>PACMAD clade</taxon>
        <taxon>Arundinoideae</taxon>
        <taxon>Arundineae</taxon>
        <taxon>Arundo</taxon>
    </lineage>
</organism>
<accession>A0A0A9EVC8</accession>
<sequence>MFLSSLMLKKQPHLLNCMSGKVRKLTKRPIPCSICGSMSRVRKLSSWKTELGSATS</sequence>
<dbReference type="EMBL" id="GBRH01196055">
    <property type="protein sequence ID" value="JAE01841.1"/>
    <property type="molecule type" value="Transcribed_RNA"/>
</dbReference>